<feature type="region of interest" description="Disordered" evidence="1">
    <location>
        <begin position="1"/>
        <end position="39"/>
    </location>
</feature>
<reference evidence="3 4" key="1">
    <citation type="journal article" date="2018" name="Front. Plant Sci.">
        <title>Red Clover (Trifolium pratense) and Zigzag Clover (T. medium) - A Picture of Genomic Similarities and Differences.</title>
        <authorList>
            <person name="Dluhosova J."/>
            <person name="Istvanek J."/>
            <person name="Nedelnik J."/>
            <person name="Repkova J."/>
        </authorList>
    </citation>
    <scope>NUCLEOTIDE SEQUENCE [LARGE SCALE GENOMIC DNA]</scope>
    <source>
        <strain evidence="4">cv. 10/8</strain>
        <tissue evidence="3">Leaf</tissue>
    </source>
</reference>
<evidence type="ECO:0000256" key="1">
    <source>
        <dbReference type="SAM" id="MobiDB-lite"/>
    </source>
</evidence>
<keyword evidence="2" id="KW-0812">Transmembrane</keyword>
<feature type="compositionally biased region" description="Polar residues" evidence="1">
    <location>
        <begin position="1"/>
        <end position="12"/>
    </location>
</feature>
<dbReference type="AlphaFoldDB" id="A0A392PGD8"/>
<keyword evidence="4" id="KW-1185">Reference proteome</keyword>
<dbReference type="Proteomes" id="UP000265520">
    <property type="component" value="Unassembled WGS sequence"/>
</dbReference>
<feature type="transmembrane region" description="Helical" evidence="2">
    <location>
        <begin position="64"/>
        <end position="85"/>
    </location>
</feature>
<evidence type="ECO:0000313" key="3">
    <source>
        <dbReference type="EMBL" id="MCI10540.1"/>
    </source>
</evidence>
<feature type="non-terminal residue" evidence="3">
    <location>
        <position position="123"/>
    </location>
</feature>
<keyword evidence="2" id="KW-1133">Transmembrane helix</keyword>
<name>A0A392PGD8_9FABA</name>
<sequence length="123" mass="13485">MKSKTHNGNGYATENGGCGGGSSSSPSPPRSPPRHSAGVLHLRKKLRRTKSLSAGIVTRRSLRYFFLLPVVYLSGLLMCVGPFPFTLSSLIGYAPLPGSRYRSHEVFQKLWNEIDSDNSSFIE</sequence>
<accession>A0A392PGD8</accession>
<protein>
    <submittedName>
        <fullName evidence="3">Uncharacterized protein</fullName>
    </submittedName>
</protein>
<dbReference type="EMBL" id="LXQA010076661">
    <property type="protein sequence ID" value="MCI10540.1"/>
    <property type="molecule type" value="Genomic_DNA"/>
</dbReference>
<evidence type="ECO:0000256" key="2">
    <source>
        <dbReference type="SAM" id="Phobius"/>
    </source>
</evidence>
<evidence type="ECO:0000313" key="4">
    <source>
        <dbReference type="Proteomes" id="UP000265520"/>
    </source>
</evidence>
<keyword evidence="2" id="KW-0472">Membrane</keyword>
<organism evidence="3 4">
    <name type="scientific">Trifolium medium</name>
    <dbReference type="NCBI Taxonomy" id="97028"/>
    <lineage>
        <taxon>Eukaryota</taxon>
        <taxon>Viridiplantae</taxon>
        <taxon>Streptophyta</taxon>
        <taxon>Embryophyta</taxon>
        <taxon>Tracheophyta</taxon>
        <taxon>Spermatophyta</taxon>
        <taxon>Magnoliopsida</taxon>
        <taxon>eudicotyledons</taxon>
        <taxon>Gunneridae</taxon>
        <taxon>Pentapetalae</taxon>
        <taxon>rosids</taxon>
        <taxon>fabids</taxon>
        <taxon>Fabales</taxon>
        <taxon>Fabaceae</taxon>
        <taxon>Papilionoideae</taxon>
        <taxon>50 kb inversion clade</taxon>
        <taxon>NPAAA clade</taxon>
        <taxon>Hologalegina</taxon>
        <taxon>IRL clade</taxon>
        <taxon>Trifolieae</taxon>
        <taxon>Trifolium</taxon>
    </lineage>
</organism>
<comment type="caution">
    <text evidence="3">The sequence shown here is derived from an EMBL/GenBank/DDBJ whole genome shotgun (WGS) entry which is preliminary data.</text>
</comment>
<proteinExistence type="predicted"/>